<evidence type="ECO:0000256" key="3">
    <source>
        <dbReference type="ARBA" id="ARBA00009889"/>
    </source>
</evidence>
<organism evidence="17 18">
    <name type="scientific">Delitschia confertaspora ATCC 74209</name>
    <dbReference type="NCBI Taxonomy" id="1513339"/>
    <lineage>
        <taxon>Eukaryota</taxon>
        <taxon>Fungi</taxon>
        <taxon>Dikarya</taxon>
        <taxon>Ascomycota</taxon>
        <taxon>Pezizomycotina</taxon>
        <taxon>Dothideomycetes</taxon>
        <taxon>Pleosporomycetidae</taxon>
        <taxon>Pleosporales</taxon>
        <taxon>Delitschiaceae</taxon>
        <taxon>Delitschia</taxon>
    </lineage>
</organism>
<dbReference type="EC" id="3.6.4.12" evidence="13"/>
<evidence type="ECO:0000256" key="6">
    <source>
        <dbReference type="ARBA" id="ARBA00022763"/>
    </source>
</evidence>
<feature type="compositionally biased region" description="Low complexity" evidence="14">
    <location>
        <begin position="1058"/>
        <end position="1069"/>
    </location>
</feature>
<dbReference type="InterPro" id="IPR027417">
    <property type="entry name" value="P-loop_NTPase"/>
</dbReference>
<evidence type="ECO:0000256" key="9">
    <source>
        <dbReference type="ARBA" id="ARBA00022840"/>
    </source>
</evidence>
<evidence type="ECO:0000256" key="10">
    <source>
        <dbReference type="ARBA" id="ARBA00023204"/>
    </source>
</evidence>
<evidence type="ECO:0000256" key="5">
    <source>
        <dbReference type="ARBA" id="ARBA00022741"/>
    </source>
</evidence>
<dbReference type="Proteomes" id="UP000799536">
    <property type="component" value="Unassembled WGS sequence"/>
</dbReference>
<dbReference type="PANTHER" id="PTHR14025:SF20">
    <property type="entry name" value="FANCONI ANEMIA GROUP M PROTEIN"/>
    <property type="match status" value="1"/>
</dbReference>
<evidence type="ECO:0000259" key="15">
    <source>
        <dbReference type="PROSITE" id="PS51192"/>
    </source>
</evidence>
<evidence type="ECO:0000256" key="1">
    <source>
        <dbReference type="ARBA" id="ARBA00003813"/>
    </source>
</evidence>
<evidence type="ECO:0000256" key="11">
    <source>
        <dbReference type="ARBA" id="ARBA00023242"/>
    </source>
</evidence>
<keyword evidence="5" id="KW-0547">Nucleotide-binding</keyword>
<dbReference type="SMART" id="SM00487">
    <property type="entry name" value="DEXDc"/>
    <property type="match status" value="1"/>
</dbReference>
<protein>
    <recommendedName>
        <fullName evidence="13">ATP-dependent DNA helicase</fullName>
        <ecNumber evidence="13">3.6.4.12</ecNumber>
    </recommendedName>
</protein>
<evidence type="ECO:0000313" key="18">
    <source>
        <dbReference type="Proteomes" id="UP000799536"/>
    </source>
</evidence>
<feature type="compositionally biased region" description="Acidic residues" evidence="14">
    <location>
        <begin position="1227"/>
        <end position="1238"/>
    </location>
</feature>
<dbReference type="Gene3D" id="3.40.50.300">
    <property type="entry name" value="P-loop containing nucleotide triphosphate hydrolases"/>
    <property type="match status" value="2"/>
</dbReference>
<dbReference type="Gene3D" id="1.20.1320.20">
    <property type="entry name" value="hef helicase domain"/>
    <property type="match status" value="1"/>
</dbReference>
<dbReference type="InterPro" id="IPR006935">
    <property type="entry name" value="Helicase/UvrB_N"/>
</dbReference>
<dbReference type="OrthoDB" id="164902at2759"/>
<feature type="compositionally biased region" description="Basic residues" evidence="14">
    <location>
        <begin position="36"/>
        <end position="48"/>
    </location>
</feature>
<dbReference type="AlphaFoldDB" id="A0A9P4JRA5"/>
<dbReference type="GO" id="GO:0005524">
    <property type="term" value="F:ATP binding"/>
    <property type="evidence" value="ECO:0007669"/>
    <property type="project" value="UniProtKB-UniRule"/>
</dbReference>
<keyword evidence="10" id="KW-0234">DNA repair</keyword>
<dbReference type="PROSITE" id="PS51192">
    <property type="entry name" value="HELICASE_ATP_BIND_1"/>
    <property type="match status" value="1"/>
</dbReference>
<feature type="compositionally biased region" description="Polar residues" evidence="14">
    <location>
        <begin position="1103"/>
        <end position="1112"/>
    </location>
</feature>
<dbReference type="FunFam" id="3.40.50.300:FF:000861">
    <property type="entry name" value="Fanconi anemia, complementation group M"/>
    <property type="match status" value="1"/>
</dbReference>
<dbReference type="InterPro" id="IPR014001">
    <property type="entry name" value="Helicase_ATP-bd"/>
</dbReference>
<feature type="compositionally biased region" description="Polar residues" evidence="14">
    <location>
        <begin position="1146"/>
        <end position="1162"/>
    </location>
</feature>
<evidence type="ECO:0000259" key="16">
    <source>
        <dbReference type="PROSITE" id="PS51194"/>
    </source>
</evidence>
<dbReference type="GO" id="GO:0005634">
    <property type="term" value="C:nucleus"/>
    <property type="evidence" value="ECO:0007669"/>
    <property type="project" value="UniProtKB-SubCell"/>
</dbReference>
<dbReference type="CDD" id="cd12091">
    <property type="entry name" value="FANCM_ID"/>
    <property type="match status" value="1"/>
</dbReference>
<dbReference type="InterPro" id="IPR001650">
    <property type="entry name" value="Helicase_C-like"/>
</dbReference>
<dbReference type="InterPro" id="IPR044749">
    <property type="entry name" value="FANCM_DEXDc"/>
</dbReference>
<proteinExistence type="inferred from homology"/>
<feature type="domain" description="Helicase ATP-binding" evidence="15">
    <location>
        <begin position="329"/>
        <end position="497"/>
    </location>
</feature>
<keyword evidence="18" id="KW-1185">Reference proteome</keyword>
<dbReference type="GO" id="GO:0045003">
    <property type="term" value="P:double-strand break repair via synthesis-dependent strand annealing"/>
    <property type="evidence" value="ECO:0007669"/>
    <property type="project" value="TreeGrafter"/>
</dbReference>
<feature type="region of interest" description="Disordered" evidence="14">
    <location>
        <begin position="1013"/>
        <end position="1122"/>
    </location>
</feature>
<dbReference type="SUPFAM" id="SSF52540">
    <property type="entry name" value="P-loop containing nucleoside triphosphate hydrolases"/>
    <property type="match status" value="1"/>
</dbReference>
<comment type="caution">
    <text evidence="17">The sequence shown here is derived from an EMBL/GenBank/DDBJ whole genome shotgun (WGS) entry which is preliminary data.</text>
</comment>
<dbReference type="GO" id="GO:0036297">
    <property type="term" value="P:interstrand cross-link repair"/>
    <property type="evidence" value="ECO:0007669"/>
    <property type="project" value="TreeGrafter"/>
</dbReference>
<evidence type="ECO:0000256" key="8">
    <source>
        <dbReference type="ARBA" id="ARBA00022806"/>
    </source>
</evidence>
<dbReference type="SMART" id="SM00490">
    <property type="entry name" value="HELICc"/>
    <property type="match status" value="1"/>
</dbReference>
<dbReference type="EMBL" id="ML993894">
    <property type="protein sequence ID" value="KAF2203740.1"/>
    <property type="molecule type" value="Genomic_DNA"/>
</dbReference>
<dbReference type="GO" id="GO:0000400">
    <property type="term" value="F:four-way junction DNA binding"/>
    <property type="evidence" value="ECO:0007669"/>
    <property type="project" value="TreeGrafter"/>
</dbReference>
<feature type="region of interest" description="Disordered" evidence="14">
    <location>
        <begin position="1136"/>
        <end position="1259"/>
    </location>
</feature>
<evidence type="ECO:0000256" key="13">
    <source>
        <dbReference type="RuleBase" id="RU367027"/>
    </source>
</evidence>
<evidence type="ECO:0000256" key="2">
    <source>
        <dbReference type="ARBA" id="ARBA00004123"/>
    </source>
</evidence>
<keyword evidence="11" id="KW-0539">Nucleus</keyword>
<dbReference type="PANTHER" id="PTHR14025">
    <property type="entry name" value="FANCONI ANEMIA GROUP M FANCM FAMILY MEMBER"/>
    <property type="match status" value="1"/>
</dbReference>
<keyword evidence="8" id="KW-0347">Helicase</keyword>
<feature type="region of interest" description="Disordered" evidence="14">
    <location>
        <begin position="24"/>
        <end position="138"/>
    </location>
</feature>
<evidence type="ECO:0000256" key="7">
    <source>
        <dbReference type="ARBA" id="ARBA00022801"/>
    </source>
</evidence>
<evidence type="ECO:0000256" key="12">
    <source>
        <dbReference type="ARBA" id="ARBA00047995"/>
    </source>
</evidence>
<comment type="function">
    <text evidence="1 13">ATP-dependent DNA helicase involved in DNA damage repair by homologous recombination and in genome maintenance. Capable of unwinding D-loops. Plays a role in limiting crossover recombinants during mitotic DNA double-strand break (DSB) repair. Component of a FANCM-MHF complex which promotes gene conversion at blocked replication forks, probably by reversal of the stalled fork.</text>
</comment>
<evidence type="ECO:0000313" key="17">
    <source>
        <dbReference type="EMBL" id="KAF2203740.1"/>
    </source>
</evidence>
<feature type="domain" description="Helicase C-terminal" evidence="16">
    <location>
        <begin position="669"/>
        <end position="835"/>
    </location>
</feature>
<feature type="compositionally biased region" description="Basic residues" evidence="14">
    <location>
        <begin position="870"/>
        <end position="882"/>
    </location>
</feature>
<dbReference type="CDD" id="cd18801">
    <property type="entry name" value="SF2_C_FANCM_Hef"/>
    <property type="match status" value="1"/>
</dbReference>
<reference evidence="17" key="1">
    <citation type="journal article" date="2020" name="Stud. Mycol.">
        <title>101 Dothideomycetes genomes: a test case for predicting lifestyles and emergence of pathogens.</title>
        <authorList>
            <person name="Haridas S."/>
            <person name="Albert R."/>
            <person name="Binder M."/>
            <person name="Bloem J."/>
            <person name="Labutti K."/>
            <person name="Salamov A."/>
            <person name="Andreopoulos B."/>
            <person name="Baker S."/>
            <person name="Barry K."/>
            <person name="Bills G."/>
            <person name="Bluhm B."/>
            <person name="Cannon C."/>
            <person name="Castanera R."/>
            <person name="Culley D."/>
            <person name="Daum C."/>
            <person name="Ezra D."/>
            <person name="Gonzalez J."/>
            <person name="Henrissat B."/>
            <person name="Kuo A."/>
            <person name="Liang C."/>
            <person name="Lipzen A."/>
            <person name="Lutzoni F."/>
            <person name="Magnuson J."/>
            <person name="Mondo S."/>
            <person name="Nolan M."/>
            <person name="Ohm R."/>
            <person name="Pangilinan J."/>
            <person name="Park H.-J."/>
            <person name="Ramirez L."/>
            <person name="Alfaro M."/>
            <person name="Sun H."/>
            <person name="Tritt A."/>
            <person name="Yoshinaga Y."/>
            <person name="Zwiers L.-H."/>
            <person name="Turgeon B."/>
            <person name="Goodwin S."/>
            <person name="Spatafora J."/>
            <person name="Crous P."/>
            <person name="Grigoriev I."/>
        </authorList>
    </citation>
    <scope>NUCLEOTIDE SEQUENCE</scope>
    <source>
        <strain evidence="17">ATCC 74209</strain>
    </source>
</reference>
<evidence type="ECO:0000256" key="14">
    <source>
        <dbReference type="SAM" id="MobiDB-lite"/>
    </source>
</evidence>
<feature type="region of interest" description="Disordered" evidence="14">
    <location>
        <begin position="859"/>
        <end position="885"/>
    </location>
</feature>
<feature type="compositionally biased region" description="Basic and acidic residues" evidence="14">
    <location>
        <begin position="106"/>
        <end position="125"/>
    </location>
</feature>
<dbReference type="PROSITE" id="PS51194">
    <property type="entry name" value="HELICASE_CTER"/>
    <property type="match status" value="1"/>
</dbReference>
<keyword evidence="6" id="KW-0227">DNA damage</keyword>
<evidence type="ECO:0000256" key="4">
    <source>
        <dbReference type="ARBA" id="ARBA00011390"/>
    </source>
</evidence>
<accession>A0A9P4JRA5</accession>
<feature type="compositionally biased region" description="Low complexity" evidence="14">
    <location>
        <begin position="49"/>
        <end position="59"/>
    </location>
</feature>
<keyword evidence="9" id="KW-0067">ATP-binding</keyword>
<dbReference type="Pfam" id="PF04851">
    <property type="entry name" value="ResIII"/>
    <property type="match status" value="1"/>
</dbReference>
<dbReference type="GO" id="GO:0009378">
    <property type="term" value="F:four-way junction helicase activity"/>
    <property type="evidence" value="ECO:0007669"/>
    <property type="project" value="TreeGrafter"/>
</dbReference>
<sequence length="1259" mass="141686">MDDSDEYGDFDDDEILAVATQVECGNGRLFQLSPRPQKRRRLDQHHHQPQQPQPQQQQHAPNHNIQNLPLRKAGQPTRRGPFGETSDEEEFGSEPSLPTIPTSHDSTVHGKRPDSSGKENRKELSTSKLGNKKSDRIHIPSRIEVANDLFLTQPPQLPSPPGRIRGAIWQKPAGNSRPMMSVHRPAGPPIFKSADQNVSRPSVTTEEQVVLKKNRKNGDSLDFDIAQELADLPSDAFESSSPPQNQGDELVVTSARRTRLVAPQNGLRQTTLFGREAEAVPASQVNKRYNFVASQKDEPPTHHKLDDEALKTWVYPTNLGTIRDYQFNIVARGLFHNLLVALPTGLGKTFIAATIMLNWFRWTRGAQIVFVAPTKPLVAQQVEACFGIVGIPRSQTSMLTGTIPPGLRAEEWANKRVFFMTPQTMINDLKTGICDPKKIVLLVVDEAHKATGAYAYVEVVKFIRRFNESFRVLALTATPGGDVESVQKVIDGLDISRVEIRTEQSLDIRNYVHGRTVEKHAFAPSDEMEMCFELYSQAVRPVLNKLNSQNASWTQNPTALTPFGCNQMRKKWMMEAGRHVNQGIKSMVNAIFNTLGGSLSQSMELLKYHGIRPFYNKLRQFRDDKENGKYKKEIVTSEAFVKLMNRLQSWCQSSEFTGHPKLDYLQEAILSHFVNASEGRGPDAPSHTRIMVFAHFRDSAEEIVRFLKRHEPMIRPHVFNGQANSHNSEGMDQKRQLEVLQQFKTGTYNTLVATSIGEEGLDIGEVDLIICYDSKASPIRMLQRMGRTGRKREGKIILLQMKGKEEDDYFKAKDSYEKIQEEIASGAKFEFHDDRSRRIVPRGIQPVVDKRVVEIPLENSQQDLLPEPKRRGRPPKRPPKKFHMPDGVITGFVTASRIDQGLVPKVRSRKKAAPVCPSEELVILPPLESVLLDDNKSKDLERRYQTIFDDDDAPIIDELNLGAYPERQRRIRKSKYFNQPGRASEAFVGMFKRMHSMDYEQLEVFKKNVRHSDYEDYPNNDMIVSDSDSANDEVEEFAPPSPKAKPPPRPRANPGPNPRAKAATAANKTITPRRQNFRISDLVAEGAESSPPPTDPRMRLASQAESLGSQDTVHSDALPDNTQAYRLDSDLRDFIASEDEEEVEQAPSSSLPQLNFGDSFNSAMGLGKGTQAVVHSAKKKQRGGRKLEKIFTSDVTDQGGVELSSDNEDDEVIPRANKRKNAVVIESETEGDEEGEADEPVRPVKRVRRVVMDDEDGEE</sequence>
<comment type="subcellular location">
    <subcellularLocation>
        <location evidence="2 13">Nucleus</location>
    </subcellularLocation>
</comment>
<dbReference type="InterPro" id="IPR039686">
    <property type="entry name" value="FANCM/Mph1-like_ID"/>
</dbReference>
<dbReference type="Pfam" id="PF00271">
    <property type="entry name" value="Helicase_C"/>
    <property type="match status" value="1"/>
</dbReference>
<dbReference type="GO" id="GO:0016787">
    <property type="term" value="F:hydrolase activity"/>
    <property type="evidence" value="ECO:0007669"/>
    <property type="project" value="UniProtKB-KW"/>
</dbReference>
<comment type="catalytic activity">
    <reaction evidence="12 13">
        <text>ATP + H2O = ADP + phosphate + H(+)</text>
        <dbReference type="Rhea" id="RHEA:13065"/>
        <dbReference type="ChEBI" id="CHEBI:15377"/>
        <dbReference type="ChEBI" id="CHEBI:15378"/>
        <dbReference type="ChEBI" id="CHEBI:30616"/>
        <dbReference type="ChEBI" id="CHEBI:43474"/>
        <dbReference type="ChEBI" id="CHEBI:456216"/>
        <dbReference type="EC" id="3.6.4.12"/>
    </reaction>
</comment>
<comment type="similarity">
    <text evidence="3 13">Belongs to the DEAD box helicase family. DEAH subfamily. FANCM sub-subfamily.</text>
</comment>
<keyword evidence="7 17" id="KW-0378">Hydrolase</keyword>
<dbReference type="GO" id="GO:0043138">
    <property type="term" value="F:3'-5' DNA helicase activity"/>
    <property type="evidence" value="ECO:0007669"/>
    <property type="project" value="InterPro"/>
</dbReference>
<comment type="subunit">
    <text evidence="4 13">Interacts with the MHF histone-fold complex to form the FANCM-MHF complex.</text>
</comment>
<name>A0A9P4JRA5_9PLEO</name>
<gene>
    <name evidence="17" type="ORF">GQ43DRAFT_438546</name>
</gene>
<dbReference type="CDD" id="cd18033">
    <property type="entry name" value="DEXDc_FANCM"/>
    <property type="match status" value="1"/>
</dbReference>
<feature type="compositionally biased region" description="Pro residues" evidence="14">
    <location>
        <begin position="1039"/>
        <end position="1057"/>
    </location>
</feature>